<organism evidence="2 3">
    <name type="scientific">Thalassobaculum fulvum</name>
    <dbReference type="NCBI Taxonomy" id="1633335"/>
    <lineage>
        <taxon>Bacteria</taxon>
        <taxon>Pseudomonadati</taxon>
        <taxon>Pseudomonadota</taxon>
        <taxon>Alphaproteobacteria</taxon>
        <taxon>Rhodospirillales</taxon>
        <taxon>Thalassobaculaceae</taxon>
        <taxon>Thalassobaculum</taxon>
    </lineage>
</organism>
<feature type="transmembrane region" description="Helical" evidence="1">
    <location>
        <begin position="117"/>
        <end position="137"/>
    </location>
</feature>
<keyword evidence="1" id="KW-0472">Membrane</keyword>
<accession>A0A919CNI9</accession>
<gene>
    <name evidence="2" type="ORF">GCM10017083_00240</name>
</gene>
<reference evidence="2" key="1">
    <citation type="journal article" date="2014" name="Int. J. Syst. Evol. Microbiol.">
        <title>Complete genome sequence of Corynebacterium casei LMG S-19264T (=DSM 44701T), isolated from a smear-ripened cheese.</title>
        <authorList>
            <consortium name="US DOE Joint Genome Institute (JGI-PGF)"/>
            <person name="Walter F."/>
            <person name="Albersmeier A."/>
            <person name="Kalinowski J."/>
            <person name="Ruckert C."/>
        </authorList>
    </citation>
    <scope>NUCLEOTIDE SEQUENCE</scope>
    <source>
        <strain evidence="2">KCTC 42651</strain>
    </source>
</reference>
<name>A0A919CNI9_9PROT</name>
<evidence type="ECO:0000313" key="3">
    <source>
        <dbReference type="Proteomes" id="UP000630353"/>
    </source>
</evidence>
<protein>
    <recommendedName>
        <fullName evidence="4">DUF599 domain-containing protein</fullName>
    </recommendedName>
</protein>
<keyword evidence="3" id="KW-1185">Reference proteome</keyword>
<evidence type="ECO:0008006" key="4">
    <source>
        <dbReference type="Google" id="ProtNLM"/>
    </source>
</evidence>
<feature type="transmembrane region" description="Helical" evidence="1">
    <location>
        <begin position="188"/>
        <end position="216"/>
    </location>
</feature>
<keyword evidence="1" id="KW-1133">Transmembrane helix</keyword>
<dbReference type="EMBL" id="BMZS01000001">
    <property type="protein sequence ID" value="GHD38927.1"/>
    <property type="molecule type" value="Genomic_DNA"/>
</dbReference>
<dbReference type="Pfam" id="PF04654">
    <property type="entry name" value="DUF599"/>
    <property type="match status" value="1"/>
</dbReference>
<dbReference type="InterPro" id="IPR006747">
    <property type="entry name" value="DUF599"/>
</dbReference>
<evidence type="ECO:0000313" key="2">
    <source>
        <dbReference type="EMBL" id="GHD38927.1"/>
    </source>
</evidence>
<dbReference type="AlphaFoldDB" id="A0A919CNI9"/>
<dbReference type="RefSeq" id="WP_189986881.1">
    <property type="nucleotide sequence ID" value="NZ_BMZS01000001.1"/>
</dbReference>
<keyword evidence="1" id="KW-0812">Transmembrane</keyword>
<dbReference type="Proteomes" id="UP000630353">
    <property type="component" value="Unassembled WGS sequence"/>
</dbReference>
<comment type="caution">
    <text evidence="2">The sequence shown here is derived from an EMBL/GenBank/DDBJ whole genome shotgun (WGS) entry which is preliminary data.</text>
</comment>
<reference evidence="2" key="2">
    <citation type="submission" date="2020-09" db="EMBL/GenBank/DDBJ databases">
        <authorList>
            <person name="Sun Q."/>
            <person name="Kim S."/>
        </authorList>
    </citation>
    <scope>NUCLEOTIDE SEQUENCE</scope>
    <source>
        <strain evidence="2">KCTC 42651</strain>
    </source>
</reference>
<dbReference type="PANTHER" id="PTHR31881">
    <property type="match status" value="1"/>
</dbReference>
<feature type="transmembrane region" description="Helical" evidence="1">
    <location>
        <begin position="6"/>
        <end position="26"/>
    </location>
</feature>
<dbReference type="PANTHER" id="PTHR31881:SF6">
    <property type="entry name" value="OS09G0494600 PROTEIN"/>
    <property type="match status" value="1"/>
</dbReference>
<evidence type="ECO:0000256" key="1">
    <source>
        <dbReference type="SAM" id="Phobius"/>
    </source>
</evidence>
<sequence length="234" mass="25356">MADILTIFSGLDLLALALFLLAWAGYEGFVAVSIRRGDNLPARMQVWRERWMRSAVGRDNRILDVQILQSLTGNSAFLASTAIFVIGGLAAALGASADVVEVLNGFDYFATTSQNRFGFKVALMILIFTHAFFRLAWSMRLHNNAGVVLGAIPQPGDGDPAVARSRAAVAARLVSLAARHYNGGMHSYYFGLAACAWFLHPAGLVAATAWVVAILYRREFRSRAHAALAIVEGE</sequence>
<feature type="transmembrane region" description="Helical" evidence="1">
    <location>
        <begin position="76"/>
        <end position="97"/>
    </location>
</feature>
<proteinExistence type="predicted"/>